<dbReference type="GO" id="GO:0008270">
    <property type="term" value="F:zinc ion binding"/>
    <property type="evidence" value="ECO:0007669"/>
    <property type="project" value="UniProtKB-KW"/>
</dbReference>
<evidence type="ECO:0000256" key="6">
    <source>
        <dbReference type="ARBA" id="ARBA00022737"/>
    </source>
</evidence>
<dbReference type="GO" id="GO:0043161">
    <property type="term" value="P:proteasome-mediated ubiquitin-dependent protein catabolic process"/>
    <property type="evidence" value="ECO:0007669"/>
    <property type="project" value="TreeGrafter"/>
</dbReference>
<name>A0A8J9ZBX2_BRALA</name>
<feature type="repeat" description="NHL" evidence="10">
    <location>
        <begin position="389"/>
        <end position="429"/>
    </location>
</feature>
<dbReference type="SMART" id="SM00184">
    <property type="entry name" value="RING"/>
    <property type="match status" value="1"/>
</dbReference>
<protein>
    <recommendedName>
        <fullName evidence="3">RING-type E3 ubiquitin transferase</fullName>
        <ecNumber evidence="3">2.3.2.27</ecNumber>
    </recommendedName>
</protein>
<evidence type="ECO:0000256" key="1">
    <source>
        <dbReference type="ARBA" id="ARBA00000900"/>
    </source>
</evidence>
<dbReference type="PANTHER" id="PTHR24104">
    <property type="entry name" value="E3 UBIQUITIN-PROTEIN LIGASE NHLRC1-RELATED"/>
    <property type="match status" value="1"/>
</dbReference>
<keyword evidence="4" id="KW-0597">Phosphoprotein</keyword>
<evidence type="ECO:0000259" key="11">
    <source>
        <dbReference type="PROSITE" id="PS50089"/>
    </source>
</evidence>
<reference evidence="13" key="1">
    <citation type="submission" date="2022-01" db="EMBL/GenBank/DDBJ databases">
        <authorList>
            <person name="Braso-Vives M."/>
        </authorList>
    </citation>
    <scope>NUCLEOTIDE SEQUENCE</scope>
</reference>
<dbReference type="SUPFAM" id="SSF57845">
    <property type="entry name" value="B-box zinc-binding domain"/>
    <property type="match status" value="1"/>
</dbReference>
<dbReference type="Gene3D" id="3.30.160.60">
    <property type="entry name" value="Classic Zinc Finger"/>
    <property type="match status" value="1"/>
</dbReference>
<dbReference type="EMBL" id="OV696704">
    <property type="protein sequence ID" value="CAH1251691.1"/>
    <property type="molecule type" value="Genomic_DNA"/>
</dbReference>
<evidence type="ECO:0000313" key="14">
    <source>
        <dbReference type="Proteomes" id="UP000838412"/>
    </source>
</evidence>
<dbReference type="InterPro" id="IPR011042">
    <property type="entry name" value="6-blade_b-propeller_TolB-like"/>
</dbReference>
<dbReference type="PROSITE" id="PS00518">
    <property type="entry name" value="ZF_RING_1"/>
    <property type="match status" value="1"/>
</dbReference>
<comment type="catalytic activity">
    <reaction evidence="1">
        <text>S-ubiquitinyl-[E2 ubiquitin-conjugating enzyme]-L-cysteine + [acceptor protein]-L-lysine = [E2 ubiquitin-conjugating enzyme]-L-cysteine + N(6)-ubiquitinyl-[acceptor protein]-L-lysine.</text>
        <dbReference type="EC" id="2.3.2.27"/>
    </reaction>
</comment>
<dbReference type="GO" id="GO:0000209">
    <property type="term" value="P:protein polyubiquitination"/>
    <property type="evidence" value="ECO:0007669"/>
    <property type="project" value="TreeGrafter"/>
</dbReference>
<dbReference type="InterPro" id="IPR050952">
    <property type="entry name" value="TRIM-NHL_E3_ligases"/>
</dbReference>
<dbReference type="InterPro" id="IPR001841">
    <property type="entry name" value="Znf_RING"/>
</dbReference>
<keyword evidence="14" id="KW-1185">Reference proteome</keyword>
<keyword evidence="8" id="KW-0862">Zinc</keyword>
<dbReference type="InterPro" id="IPR027370">
    <property type="entry name" value="Znf-RING_euk"/>
</dbReference>
<feature type="domain" description="B box-type" evidence="12">
    <location>
        <begin position="125"/>
        <end position="166"/>
    </location>
</feature>
<dbReference type="Gene3D" id="3.30.40.10">
    <property type="entry name" value="Zinc/RING finger domain, C3HC4 (zinc finger)"/>
    <property type="match status" value="1"/>
</dbReference>
<dbReference type="GO" id="GO:0061630">
    <property type="term" value="F:ubiquitin protein ligase activity"/>
    <property type="evidence" value="ECO:0007669"/>
    <property type="project" value="UniProtKB-EC"/>
</dbReference>
<dbReference type="AlphaFoldDB" id="A0A8J9ZBX2"/>
<feature type="repeat" description="NHL" evidence="10">
    <location>
        <begin position="575"/>
        <end position="620"/>
    </location>
</feature>
<dbReference type="PROSITE" id="PS50119">
    <property type="entry name" value="ZF_BBOX"/>
    <property type="match status" value="1"/>
</dbReference>
<dbReference type="InterPro" id="IPR013083">
    <property type="entry name" value="Znf_RING/FYVE/PHD"/>
</dbReference>
<dbReference type="EC" id="2.3.2.27" evidence="3"/>
<dbReference type="InterPro" id="IPR000315">
    <property type="entry name" value="Znf_B-box"/>
</dbReference>
<dbReference type="Proteomes" id="UP000838412">
    <property type="component" value="Chromosome 19"/>
</dbReference>
<evidence type="ECO:0000256" key="7">
    <source>
        <dbReference type="ARBA" id="ARBA00022771"/>
    </source>
</evidence>
<dbReference type="Pfam" id="PF01436">
    <property type="entry name" value="NHL"/>
    <property type="match status" value="3"/>
</dbReference>
<dbReference type="FunFam" id="2.120.10.30:FF:000064">
    <property type="entry name" value="Uncharacterized protein"/>
    <property type="match status" value="1"/>
</dbReference>
<dbReference type="SUPFAM" id="SSF101898">
    <property type="entry name" value="NHL repeat"/>
    <property type="match status" value="1"/>
</dbReference>
<proteinExistence type="inferred from homology"/>
<evidence type="ECO:0000256" key="2">
    <source>
        <dbReference type="ARBA" id="ARBA00008518"/>
    </source>
</evidence>
<dbReference type="OrthoDB" id="252722at2759"/>
<evidence type="ECO:0000256" key="4">
    <source>
        <dbReference type="ARBA" id="ARBA00022553"/>
    </source>
</evidence>
<dbReference type="Gene3D" id="2.120.10.30">
    <property type="entry name" value="TolB, C-terminal domain"/>
    <property type="match status" value="1"/>
</dbReference>
<accession>A0A8J9ZBX2</accession>
<feature type="repeat" description="NHL" evidence="10">
    <location>
        <begin position="546"/>
        <end position="571"/>
    </location>
</feature>
<dbReference type="InterPro" id="IPR017907">
    <property type="entry name" value="Znf_RING_CS"/>
</dbReference>
<keyword evidence="5" id="KW-0479">Metal-binding</keyword>
<dbReference type="Pfam" id="PF13445">
    <property type="entry name" value="zf-RING_UBOX"/>
    <property type="match status" value="1"/>
</dbReference>
<gene>
    <name evidence="13" type="primary">TRIM3</name>
    <name evidence="13" type="ORF">BLAG_LOCUS12006</name>
</gene>
<keyword evidence="7 9" id="KW-0863">Zinc-finger</keyword>
<evidence type="ECO:0000256" key="10">
    <source>
        <dbReference type="PROSITE-ProRule" id="PRU00504"/>
    </source>
</evidence>
<evidence type="ECO:0000256" key="9">
    <source>
        <dbReference type="PROSITE-ProRule" id="PRU00024"/>
    </source>
</evidence>
<dbReference type="SUPFAM" id="SSF57850">
    <property type="entry name" value="RING/U-box"/>
    <property type="match status" value="1"/>
</dbReference>
<dbReference type="PANTHER" id="PTHR24104:SF50">
    <property type="entry name" value="SMP-30_GLUCONOLACTONASE_LRE-LIKE REGION DOMAIN-CONTAINING PROTEIN"/>
    <property type="match status" value="1"/>
</dbReference>
<evidence type="ECO:0000256" key="5">
    <source>
        <dbReference type="ARBA" id="ARBA00022723"/>
    </source>
</evidence>
<evidence type="ECO:0000259" key="12">
    <source>
        <dbReference type="PROSITE" id="PS50119"/>
    </source>
</evidence>
<feature type="repeat" description="NHL" evidence="10">
    <location>
        <begin position="633"/>
        <end position="661"/>
    </location>
</feature>
<keyword evidence="6" id="KW-0677">Repeat</keyword>
<feature type="domain" description="RING-type" evidence="11">
    <location>
        <begin position="44"/>
        <end position="84"/>
    </location>
</feature>
<dbReference type="SMART" id="SM00336">
    <property type="entry name" value="BBOX"/>
    <property type="match status" value="1"/>
</dbReference>
<dbReference type="Pfam" id="PF00643">
    <property type="entry name" value="zf-B_box"/>
    <property type="match status" value="1"/>
</dbReference>
<dbReference type="InterPro" id="IPR001258">
    <property type="entry name" value="NHL_repeat"/>
</dbReference>
<dbReference type="FunFam" id="3.30.160.60:FF:002399">
    <property type="entry name" value="Predicted protein"/>
    <property type="match status" value="1"/>
</dbReference>
<sequence length="670" mass="74841">MYNCTIRVQTRYHMDFDLGSPWETTVMAAAPSSLGTQFSEELTCSICLELFTRPKVLPCGHTFCQHCLQDHAGRKVPFQCPNCRQQVRPPRQGVAGLPDSHIIANLCERLQTQATLSEEIREQPQSKNRCSFHPSEEVKLYCKQCKVPVCHECFEESHDEHPTMSFKKAIQQQRAPIQALIAEGRDILETYHSFIRGLRDDEKILDDRKQETDTKIEESYKQACDQVIQKLTEERGRLLSEVEANHRQNKGAVQSQRDAVLTDVAELSSACDGAEQHMVRECRQLLSRESKLVETVGTFRGKVVPSPVQTHPAVFQPNVSVKLECALGDVTVPGAATASDHHGNQASDAVTTVMGHHHGYQASDAVMKVMGHHHGNQSNTAAPKQRLTFGGVGSQPGQFTGPFGVTVSEEGEIFVADRWNKRIQVFTLQGTFVSQFPTDMSGGQKMKPDDIAIDWEGNLWVVGESNSARFAVQYDKQGRMLRKFAKRYKMRWRGVAVDTRNNHIVFSLSTGVSPLNNTQGEVQVVRPDGTLVRTVGQQQGMKDIGGITVDEEGNILVSDHGNHCVYVFNVDGQFLFQFGGERSGEGQLKRPRGICTDKAGNIIVAETAYDHSRVKMFDKTGRFLKHITTDMENPWAVAMAPQGQLVITDSDNHKVTIFSKIVFRFTRSDD</sequence>
<comment type="similarity">
    <text evidence="2">Belongs to the TRIM/RBCC family.</text>
</comment>
<organism evidence="13 14">
    <name type="scientific">Branchiostoma lanceolatum</name>
    <name type="common">Common lancelet</name>
    <name type="synonym">Amphioxus lanceolatum</name>
    <dbReference type="NCBI Taxonomy" id="7740"/>
    <lineage>
        <taxon>Eukaryota</taxon>
        <taxon>Metazoa</taxon>
        <taxon>Chordata</taxon>
        <taxon>Cephalochordata</taxon>
        <taxon>Leptocardii</taxon>
        <taxon>Amphioxiformes</taxon>
        <taxon>Branchiostomatidae</taxon>
        <taxon>Branchiostoma</taxon>
    </lineage>
</organism>
<dbReference type="PROSITE" id="PS50089">
    <property type="entry name" value="ZF_RING_2"/>
    <property type="match status" value="1"/>
</dbReference>
<evidence type="ECO:0000256" key="3">
    <source>
        <dbReference type="ARBA" id="ARBA00012483"/>
    </source>
</evidence>
<evidence type="ECO:0000256" key="8">
    <source>
        <dbReference type="ARBA" id="ARBA00022833"/>
    </source>
</evidence>
<evidence type="ECO:0000313" key="13">
    <source>
        <dbReference type="EMBL" id="CAH1251691.1"/>
    </source>
</evidence>
<dbReference type="PROSITE" id="PS51125">
    <property type="entry name" value="NHL"/>
    <property type="match status" value="4"/>
</dbReference>